<reference evidence="2 3" key="1">
    <citation type="submission" date="2015-04" db="EMBL/GenBank/DDBJ databases">
        <authorList>
            <person name="Syromyatnikov M.Y."/>
            <person name="Popov V.N."/>
        </authorList>
    </citation>
    <scope>NUCLEOTIDE SEQUENCE [LARGE SCALE GENOMIC DNA]</scope>
</reference>
<proteinExistence type="predicted"/>
<dbReference type="Proteomes" id="UP000183832">
    <property type="component" value="Unassembled WGS sequence"/>
</dbReference>
<evidence type="ECO:0000313" key="2">
    <source>
        <dbReference type="EMBL" id="CRK93502.1"/>
    </source>
</evidence>
<keyword evidence="3" id="KW-1185">Reference proteome</keyword>
<name>A0A1J1I3R2_9DIPT</name>
<evidence type="ECO:0000313" key="3">
    <source>
        <dbReference type="Proteomes" id="UP000183832"/>
    </source>
</evidence>
<keyword evidence="1" id="KW-0732">Signal</keyword>
<gene>
    <name evidence="2" type="ORF">CLUMA_CG007038</name>
</gene>
<protein>
    <submittedName>
        <fullName evidence="2">CLUMA_CG007038, isoform A</fullName>
    </submittedName>
</protein>
<dbReference type="AlphaFoldDB" id="A0A1J1I3R2"/>
<accession>A0A1J1I3R2</accession>
<feature type="chain" id="PRO_5012023527" evidence="1">
    <location>
        <begin position="19"/>
        <end position="207"/>
    </location>
</feature>
<dbReference type="EMBL" id="CVRI01000037">
    <property type="protein sequence ID" value="CRK93502.1"/>
    <property type="molecule type" value="Genomic_DNA"/>
</dbReference>
<organism evidence="2 3">
    <name type="scientific">Clunio marinus</name>
    <dbReference type="NCBI Taxonomy" id="568069"/>
    <lineage>
        <taxon>Eukaryota</taxon>
        <taxon>Metazoa</taxon>
        <taxon>Ecdysozoa</taxon>
        <taxon>Arthropoda</taxon>
        <taxon>Hexapoda</taxon>
        <taxon>Insecta</taxon>
        <taxon>Pterygota</taxon>
        <taxon>Neoptera</taxon>
        <taxon>Endopterygota</taxon>
        <taxon>Diptera</taxon>
        <taxon>Nematocera</taxon>
        <taxon>Chironomoidea</taxon>
        <taxon>Chironomidae</taxon>
        <taxon>Clunio</taxon>
    </lineage>
</organism>
<sequence length="207" mass="22526">MKLLHLFLVVIIAEEVFSGDGNSCSSPSLSFSPSDIANRFDDIKSYINDVATQVLPFFQGADIADFVGTNQEKSDSVATLLNDIEAVLSNNGIPSDLGKFLPQINDIIFNIQSTGDQKKIDEIIASVIVGTEILEDILQSILAQIVIETNASIDYLILVIIGQVDPADYPISCIAKALIELLQFFRFTNVTIENTAIETRTSIQASP</sequence>
<evidence type="ECO:0000256" key="1">
    <source>
        <dbReference type="SAM" id="SignalP"/>
    </source>
</evidence>
<feature type="signal peptide" evidence="1">
    <location>
        <begin position="1"/>
        <end position="18"/>
    </location>
</feature>